<dbReference type="PIRSF" id="PIRSF037565">
    <property type="entry name" value="RRNA_m2G_Mtase_RsmD_prd"/>
    <property type="match status" value="1"/>
</dbReference>
<reference evidence="8 9" key="1">
    <citation type="submission" date="2020-08" db="EMBL/GenBank/DDBJ databases">
        <title>Genomic Encyclopedia of Type Strains, Phase IV (KMG-IV): sequencing the most valuable type-strain genomes for metagenomic binning, comparative biology and taxonomic classification.</title>
        <authorList>
            <person name="Goeker M."/>
        </authorList>
    </citation>
    <scope>NUCLEOTIDE SEQUENCE [LARGE SCALE GENOMIC DNA]</scope>
    <source>
        <strain evidence="8 9">DSM 22368</strain>
    </source>
</reference>
<sequence length="380" mass="43151">MPQVAETQFSLHDKSWSLKRFPFRKHETLRAWDAADELLLQEVAGSIKQNETVLILNDGFGALATVLADHNVHWINDSFISEQACRQNVQENHGVEATLNCHNSLSWPDITFDWVLIKLPKSHAQLEDQLYRLKSCLHSESKIVASAMTKNLHRQTIKLFEKLIGESHTSLAKKKARLLFAKAEHLTPAASPYPKHYSLSEYQLDVFNHAAVFSQQKLDIGTAFLLEHFPEKEDCETIIDLGCGNGLLGLRAAQLYPEAKLEFYDESHSAIASAQLNAEKNQLSNERLRFVHGDCLEQATPNSADLILNNPPFHQQHSISSHIAKQMFRQSWKTLRKGGELWVVANRHLGYHKDLQALFGNQKVAHSNSKFVILKARKNR</sequence>
<organism evidence="8 9">
    <name type="scientific">Pseudoteredinibacter isoporae</name>
    <dbReference type="NCBI Taxonomy" id="570281"/>
    <lineage>
        <taxon>Bacteria</taxon>
        <taxon>Pseudomonadati</taxon>
        <taxon>Pseudomonadota</taxon>
        <taxon>Gammaproteobacteria</taxon>
        <taxon>Cellvibrionales</taxon>
        <taxon>Cellvibrionaceae</taxon>
        <taxon>Pseudoteredinibacter</taxon>
    </lineage>
</organism>
<dbReference type="GO" id="GO:0052914">
    <property type="term" value="F:16S rRNA (guanine(1207)-N(2))-methyltransferase activity"/>
    <property type="evidence" value="ECO:0007669"/>
    <property type="project" value="UniProtKB-EC"/>
</dbReference>
<keyword evidence="4 8" id="KW-0808">Transferase</keyword>
<evidence type="ECO:0000256" key="2">
    <source>
        <dbReference type="ARBA" id="ARBA00022552"/>
    </source>
</evidence>
<evidence type="ECO:0000256" key="1">
    <source>
        <dbReference type="ARBA" id="ARBA00022490"/>
    </source>
</evidence>
<dbReference type="GO" id="GO:0005737">
    <property type="term" value="C:cytoplasm"/>
    <property type="evidence" value="ECO:0007669"/>
    <property type="project" value="InterPro"/>
</dbReference>
<dbReference type="AlphaFoldDB" id="A0A7X0JWC3"/>
<gene>
    <name evidence="8" type="ORF">HNR48_003223</name>
</gene>
<evidence type="ECO:0000313" key="9">
    <source>
        <dbReference type="Proteomes" id="UP000528457"/>
    </source>
</evidence>
<evidence type="ECO:0000256" key="3">
    <source>
        <dbReference type="ARBA" id="ARBA00022603"/>
    </source>
</evidence>
<accession>A0A7X0JWC3</accession>
<dbReference type="InterPro" id="IPR058679">
    <property type="entry name" value="RlmG_N"/>
</dbReference>
<dbReference type="FunCoup" id="A0A7X0JWC3">
    <property type="interactions" value="65"/>
</dbReference>
<feature type="domain" description="RlmG N-terminal" evidence="7">
    <location>
        <begin position="7"/>
        <end position="184"/>
    </location>
</feature>
<proteinExistence type="predicted"/>
<dbReference type="InterPro" id="IPR046977">
    <property type="entry name" value="RsmC/RlmG"/>
</dbReference>
<dbReference type="RefSeq" id="WP_166843245.1">
    <property type="nucleotide sequence ID" value="NZ_JAAONY010000002.1"/>
</dbReference>
<dbReference type="EMBL" id="JACHHT010000002">
    <property type="protein sequence ID" value="MBB6522938.1"/>
    <property type="molecule type" value="Genomic_DNA"/>
</dbReference>
<dbReference type="InterPro" id="IPR029063">
    <property type="entry name" value="SAM-dependent_MTases_sf"/>
</dbReference>
<evidence type="ECO:0000259" key="7">
    <source>
        <dbReference type="Pfam" id="PF26049"/>
    </source>
</evidence>
<dbReference type="Gene3D" id="3.40.50.150">
    <property type="entry name" value="Vaccinia Virus protein VP39"/>
    <property type="match status" value="2"/>
</dbReference>
<keyword evidence="3 8" id="KW-0489">Methyltransferase</keyword>
<dbReference type="EC" id="2.1.1.172" evidence="8"/>
<protein>
    <submittedName>
        <fullName evidence="8">16S rRNA (Guanine1207-N2)-methyltransferase</fullName>
        <ecNumber evidence="8">2.1.1.172</ecNumber>
    </submittedName>
</protein>
<keyword evidence="5" id="KW-0949">S-adenosyl-L-methionine</keyword>
<dbReference type="InterPro" id="IPR017237">
    <property type="entry name" value="RLMG"/>
</dbReference>
<dbReference type="Proteomes" id="UP000528457">
    <property type="component" value="Unassembled WGS sequence"/>
</dbReference>
<keyword evidence="9" id="KW-1185">Reference proteome</keyword>
<dbReference type="InterPro" id="IPR002052">
    <property type="entry name" value="DNA_methylase_N6_adenine_CS"/>
</dbReference>
<evidence type="ECO:0000313" key="8">
    <source>
        <dbReference type="EMBL" id="MBB6522938.1"/>
    </source>
</evidence>
<dbReference type="Pfam" id="PF26049">
    <property type="entry name" value="RLMG_N"/>
    <property type="match status" value="1"/>
</dbReference>
<dbReference type="Pfam" id="PF05175">
    <property type="entry name" value="MTS"/>
    <property type="match status" value="1"/>
</dbReference>
<feature type="domain" description="Methyltransferase small" evidence="6">
    <location>
        <begin position="204"/>
        <end position="375"/>
    </location>
</feature>
<dbReference type="PROSITE" id="PS00092">
    <property type="entry name" value="N6_MTASE"/>
    <property type="match status" value="1"/>
</dbReference>
<dbReference type="InterPro" id="IPR007848">
    <property type="entry name" value="Small_mtfrase_dom"/>
</dbReference>
<keyword evidence="1" id="KW-0963">Cytoplasm</keyword>
<evidence type="ECO:0000259" key="6">
    <source>
        <dbReference type="Pfam" id="PF05175"/>
    </source>
</evidence>
<dbReference type="InParanoid" id="A0A7X0JWC3"/>
<dbReference type="PANTHER" id="PTHR47816">
    <property type="entry name" value="RIBOSOMAL RNA SMALL SUBUNIT METHYLTRANSFERASE C"/>
    <property type="match status" value="1"/>
</dbReference>
<dbReference type="PANTHER" id="PTHR47816:SF5">
    <property type="entry name" value="RIBOSOMAL RNA LARGE SUBUNIT METHYLTRANSFERASE G"/>
    <property type="match status" value="1"/>
</dbReference>
<keyword evidence="2" id="KW-0698">rRNA processing</keyword>
<dbReference type="GO" id="GO:0003676">
    <property type="term" value="F:nucleic acid binding"/>
    <property type="evidence" value="ECO:0007669"/>
    <property type="project" value="InterPro"/>
</dbReference>
<evidence type="ECO:0000256" key="5">
    <source>
        <dbReference type="ARBA" id="ARBA00022691"/>
    </source>
</evidence>
<dbReference type="SUPFAM" id="SSF53335">
    <property type="entry name" value="S-adenosyl-L-methionine-dependent methyltransferases"/>
    <property type="match status" value="2"/>
</dbReference>
<name>A0A7X0JWC3_9GAMM</name>
<evidence type="ECO:0000256" key="4">
    <source>
        <dbReference type="ARBA" id="ARBA00022679"/>
    </source>
</evidence>
<comment type="caution">
    <text evidence="8">The sequence shown here is derived from an EMBL/GenBank/DDBJ whole genome shotgun (WGS) entry which is preliminary data.</text>
</comment>